<name>A0AAV0TY02_9STRA</name>
<keyword evidence="3" id="KW-1185">Reference proteome</keyword>
<evidence type="ECO:0000313" key="2">
    <source>
        <dbReference type="EMBL" id="CAI5728024.1"/>
    </source>
</evidence>
<dbReference type="Proteomes" id="UP001162029">
    <property type="component" value="Unassembled WGS sequence"/>
</dbReference>
<sequence>MTPKVLAIVFSACKAFVAIADAAGVLSLYKVNGTLLFGHSVVRTDGLDSVVCIKFTTSDENVDSNDLQNLVVVTSLGSLLRLRNLKLAEFEQKLFENNKDISSEVLKSIRSERANVGRLRENALSCVLVHRFQLYRAHTSTD</sequence>
<organism evidence="2 3">
    <name type="scientific">Peronospora destructor</name>
    <dbReference type="NCBI Taxonomy" id="86335"/>
    <lineage>
        <taxon>Eukaryota</taxon>
        <taxon>Sar</taxon>
        <taxon>Stramenopiles</taxon>
        <taxon>Oomycota</taxon>
        <taxon>Peronosporomycetes</taxon>
        <taxon>Peronosporales</taxon>
        <taxon>Peronosporaceae</taxon>
        <taxon>Peronospora</taxon>
    </lineage>
</organism>
<gene>
    <name evidence="2" type="ORF">PDE001_LOCUS3933</name>
</gene>
<evidence type="ECO:0000256" key="1">
    <source>
        <dbReference type="SAM" id="SignalP"/>
    </source>
</evidence>
<dbReference type="EMBL" id="CANTFM010000689">
    <property type="protein sequence ID" value="CAI5728024.1"/>
    <property type="molecule type" value="Genomic_DNA"/>
</dbReference>
<feature type="signal peptide" evidence="1">
    <location>
        <begin position="1"/>
        <end position="22"/>
    </location>
</feature>
<protein>
    <submittedName>
        <fullName evidence="2">Uncharacterized protein</fullName>
    </submittedName>
</protein>
<keyword evidence="1" id="KW-0732">Signal</keyword>
<proteinExistence type="predicted"/>
<dbReference type="AlphaFoldDB" id="A0AAV0TY02"/>
<evidence type="ECO:0000313" key="3">
    <source>
        <dbReference type="Proteomes" id="UP001162029"/>
    </source>
</evidence>
<comment type="caution">
    <text evidence="2">The sequence shown here is derived from an EMBL/GenBank/DDBJ whole genome shotgun (WGS) entry which is preliminary data.</text>
</comment>
<reference evidence="2" key="1">
    <citation type="submission" date="2022-12" db="EMBL/GenBank/DDBJ databases">
        <authorList>
            <person name="Webb A."/>
        </authorList>
    </citation>
    <scope>NUCLEOTIDE SEQUENCE</scope>
    <source>
        <strain evidence="2">Pd1</strain>
    </source>
</reference>
<feature type="chain" id="PRO_5043707030" evidence="1">
    <location>
        <begin position="23"/>
        <end position="142"/>
    </location>
</feature>
<accession>A0AAV0TY02</accession>